<proteinExistence type="predicted"/>
<dbReference type="CDD" id="cd12148">
    <property type="entry name" value="fungal_TF_MHR"/>
    <property type="match status" value="1"/>
</dbReference>
<gene>
    <name evidence="1" type="ORF">V5O48_007059</name>
</gene>
<dbReference type="Proteomes" id="UP001465976">
    <property type="component" value="Unassembled WGS sequence"/>
</dbReference>
<evidence type="ECO:0008006" key="3">
    <source>
        <dbReference type="Google" id="ProtNLM"/>
    </source>
</evidence>
<evidence type="ECO:0000313" key="2">
    <source>
        <dbReference type="Proteomes" id="UP001465976"/>
    </source>
</evidence>
<sequence length="228" mass="24127">MWVALDFESITADALKRILPFLSHATELGFFLDIPSFCSGIESVAGAGPAPSLTSAVLLIADYISYGGGSVSPNESEYLALAVQATTHGLTDRHPRTVLHTIQANVLLAYYFYMKGKSLEGQYYTSAAVSLVLGTGLHQIRSAVTGPVAGGLLPPPVDSLDEGERINAVWAVVALNSFWSTAGHCSSNIDYDHPTSRIDAPWPLETSGYTSLSGSITGTVASQFAEQS</sequence>
<protein>
    <recommendedName>
        <fullName evidence="3">Transcription factor domain-containing protein</fullName>
    </recommendedName>
</protein>
<dbReference type="EMBL" id="JBAHYK010000352">
    <property type="protein sequence ID" value="KAL0574915.1"/>
    <property type="molecule type" value="Genomic_DNA"/>
</dbReference>
<reference evidence="1 2" key="1">
    <citation type="submission" date="2024-02" db="EMBL/GenBank/DDBJ databases">
        <title>A draft genome for the cacao thread blight pathogen Marasmius crinis-equi.</title>
        <authorList>
            <person name="Cohen S.P."/>
            <person name="Baruah I.K."/>
            <person name="Amoako-Attah I."/>
            <person name="Bukari Y."/>
            <person name="Meinhardt L.W."/>
            <person name="Bailey B.A."/>
        </authorList>
    </citation>
    <scope>NUCLEOTIDE SEQUENCE [LARGE SCALE GENOMIC DNA]</scope>
    <source>
        <strain evidence="1 2">GH-76</strain>
    </source>
</reference>
<keyword evidence="2" id="KW-1185">Reference proteome</keyword>
<organism evidence="1 2">
    <name type="scientific">Marasmius crinis-equi</name>
    <dbReference type="NCBI Taxonomy" id="585013"/>
    <lineage>
        <taxon>Eukaryota</taxon>
        <taxon>Fungi</taxon>
        <taxon>Dikarya</taxon>
        <taxon>Basidiomycota</taxon>
        <taxon>Agaricomycotina</taxon>
        <taxon>Agaricomycetes</taxon>
        <taxon>Agaricomycetidae</taxon>
        <taxon>Agaricales</taxon>
        <taxon>Marasmiineae</taxon>
        <taxon>Marasmiaceae</taxon>
        <taxon>Marasmius</taxon>
    </lineage>
</organism>
<evidence type="ECO:0000313" key="1">
    <source>
        <dbReference type="EMBL" id="KAL0574915.1"/>
    </source>
</evidence>
<comment type="caution">
    <text evidence="1">The sequence shown here is derived from an EMBL/GenBank/DDBJ whole genome shotgun (WGS) entry which is preliminary data.</text>
</comment>
<name>A0ABR3FHR5_9AGAR</name>
<accession>A0ABR3FHR5</accession>